<dbReference type="PANTHER" id="PTHR23310">
    <property type="entry name" value="ACYL-COA-BINDING PROTEIN, ACBP"/>
    <property type="match status" value="1"/>
</dbReference>
<evidence type="ECO:0000256" key="1">
    <source>
        <dbReference type="ARBA" id="ARBA00005567"/>
    </source>
</evidence>
<name>A0A8H7QAB3_9FUNG</name>
<keyword evidence="4" id="KW-0472">Membrane</keyword>
<dbReference type="EMBL" id="JAEPRA010000002">
    <property type="protein sequence ID" value="KAG2188205.1"/>
    <property type="molecule type" value="Genomic_DNA"/>
</dbReference>
<keyword evidence="4" id="KW-1133">Transmembrane helix</keyword>
<comment type="caution">
    <text evidence="6">The sequence shown here is derived from an EMBL/GenBank/DDBJ whole genome shotgun (WGS) entry which is preliminary data.</text>
</comment>
<dbReference type="InterPro" id="IPR035984">
    <property type="entry name" value="Acyl-CoA-binding_sf"/>
</dbReference>
<keyword evidence="2" id="KW-0446">Lipid-binding</keyword>
<evidence type="ECO:0000256" key="2">
    <source>
        <dbReference type="ARBA" id="ARBA00023121"/>
    </source>
</evidence>
<comment type="similarity">
    <text evidence="1">Belongs to the ACBP family.</text>
</comment>
<dbReference type="Pfam" id="PF00887">
    <property type="entry name" value="ACBP"/>
    <property type="match status" value="1"/>
</dbReference>
<dbReference type="Gene3D" id="1.20.80.10">
    <property type="match status" value="1"/>
</dbReference>
<accession>A0A8H7QAB3</accession>
<evidence type="ECO:0000313" key="6">
    <source>
        <dbReference type="EMBL" id="KAG2188205.1"/>
    </source>
</evidence>
<feature type="compositionally biased region" description="Polar residues" evidence="3">
    <location>
        <begin position="283"/>
        <end position="297"/>
    </location>
</feature>
<dbReference type="OrthoDB" id="346910at2759"/>
<keyword evidence="4" id="KW-0812">Transmembrane</keyword>
<evidence type="ECO:0000313" key="7">
    <source>
        <dbReference type="Proteomes" id="UP000612746"/>
    </source>
</evidence>
<dbReference type="PROSITE" id="PS51228">
    <property type="entry name" value="ACB_2"/>
    <property type="match status" value="1"/>
</dbReference>
<sequence length="445" mass="51125">MSTTIAVAFPDYINQRYKRALGLVRNLPKKSLFQPSNADKLKLYGLYKQASFGDIDTPQPDRWDLLNRAKWEAWRQYRGMDATSAKQQYVDALIGCVIQFLTQLPENTDAKKLAQSLQHFEAHSSDNNDDFQSLEEDDEGDLFYTEHLQPEFLEQYFRGTNSSSASSKLSHHPDHDKQSSRHNGSTPKLHDHHSQSSNVPSHHTKQPSVTPEYPLTPAMSPEYQPRARYGNHYDVPGVHRLIATDSFLNLNSSEDNQSDGDTIDREVAAATAKVGMPHRAYTTPITINRTKSKNTIPKESPEESDTETPSRKPASSDRSKPRSDHSSRRKSTDNTTRLRPVAERALENLQTDVTALTEQIDILRRGMIEKEMKRKAEKWTWGWLFKTTAKHAVVNLIILTVIFLFLMKRKSPIAYAVIAYLGPWWNDIFLNFVRRFRLRKLLQRF</sequence>
<evidence type="ECO:0000259" key="5">
    <source>
        <dbReference type="PROSITE" id="PS51228"/>
    </source>
</evidence>
<feature type="region of interest" description="Disordered" evidence="3">
    <location>
        <begin position="160"/>
        <end position="231"/>
    </location>
</feature>
<feature type="compositionally biased region" description="Polar residues" evidence="3">
    <location>
        <begin position="195"/>
        <end position="209"/>
    </location>
</feature>
<feature type="region of interest" description="Disordered" evidence="3">
    <location>
        <begin position="270"/>
        <end position="340"/>
    </location>
</feature>
<evidence type="ECO:0000256" key="3">
    <source>
        <dbReference type="SAM" id="MobiDB-lite"/>
    </source>
</evidence>
<dbReference type="Proteomes" id="UP000612746">
    <property type="component" value="Unassembled WGS sequence"/>
</dbReference>
<proteinExistence type="inferred from homology"/>
<evidence type="ECO:0000256" key="4">
    <source>
        <dbReference type="SAM" id="Phobius"/>
    </source>
</evidence>
<dbReference type="AlphaFoldDB" id="A0A8H7QAB3"/>
<gene>
    <name evidence="6" type="ORF">INT44_000957</name>
</gene>
<dbReference type="PRINTS" id="PR00689">
    <property type="entry name" value="ACOABINDINGP"/>
</dbReference>
<feature type="compositionally biased region" description="Basic and acidic residues" evidence="3">
    <location>
        <begin position="308"/>
        <end position="332"/>
    </location>
</feature>
<dbReference type="PROSITE" id="PS00880">
    <property type="entry name" value="ACB_1"/>
    <property type="match status" value="1"/>
</dbReference>
<reference evidence="6" key="1">
    <citation type="submission" date="2020-12" db="EMBL/GenBank/DDBJ databases">
        <title>Metabolic potential, ecology and presence of endohyphal bacteria is reflected in genomic diversity of Mucoromycotina.</title>
        <authorList>
            <person name="Muszewska A."/>
            <person name="Okrasinska A."/>
            <person name="Steczkiewicz K."/>
            <person name="Drgas O."/>
            <person name="Orlowska M."/>
            <person name="Perlinska-Lenart U."/>
            <person name="Aleksandrzak-Piekarczyk T."/>
            <person name="Szatraj K."/>
            <person name="Zielenkiewicz U."/>
            <person name="Pilsyk S."/>
            <person name="Malc E."/>
            <person name="Mieczkowski P."/>
            <person name="Kruszewska J.S."/>
            <person name="Biernat P."/>
            <person name="Pawlowska J."/>
        </authorList>
    </citation>
    <scope>NUCLEOTIDE SEQUENCE</scope>
    <source>
        <strain evidence="6">WA0000051536</strain>
    </source>
</reference>
<dbReference type="PANTHER" id="PTHR23310:SF62">
    <property type="entry name" value="ACYL-COA BINDING PROTEIN 1, ISOFORM A"/>
    <property type="match status" value="1"/>
</dbReference>
<keyword evidence="7" id="KW-1185">Reference proteome</keyword>
<feature type="domain" description="ACB" evidence="5">
    <location>
        <begin position="13"/>
        <end position="102"/>
    </location>
</feature>
<dbReference type="SUPFAM" id="SSF47027">
    <property type="entry name" value="Acyl-CoA binding protein"/>
    <property type="match status" value="1"/>
</dbReference>
<dbReference type="InterPro" id="IPR022408">
    <property type="entry name" value="Acyl-CoA-binding_prot_CS"/>
</dbReference>
<dbReference type="InterPro" id="IPR014352">
    <property type="entry name" value="FERM/acyl-CoA-bd_prot_sf"/>
</dbReference>
<feature type="transmembrane region" description="Helical" evidence="4">
    <location>
        <begin position="413"/>
        <end position="433"/>
    </location>
</feature>
<dbReference type="InterPro" id="IPR000582">
    <property type="entry name" value="Acyl-CoA-binding_protein"/>
</dbReference>
<organism evidence="6 7">
    <name type="scientific">Umbelopsis vinacea</name>
    <dbReference type="NCBI Taxonomy" id="44442"/>
    <lineage>
        <taxon>Eukaryota</taxon>
        <taxon>Fungi</taxon>
        <taxon>Fungi incertae sedis</taxon>
        <taxon>Mucoromycota</taxon>
        <taxon>Mucoromycotina</taxon>
        <taxon>Umbelopsidomycetes</taxon>
        <taxon>Umbelopsidales</taxon>
        <taxon>Umbelopsidaceae</taxon>
        <taxon>Umbelopsis</taxon>
    </lineage>
</organism>
<dbReference type="GO" id="GO:0006631">
    <property type="term" value="P:fatty acid metabolic process"/>
    <property type="evidence" value="ECO:0007669"/>
    <property type="project" value="TreeGrafter"/>
</dbReference>
<protein>
    <recommendedName>
        <fullName evidence="5">ACB domain-containing protein</fullName>
    </recommendedName>
</protein>
<dbReference type="GO" id="GO:0000062">
    <property type="term" value="F:fatty-acyl-CoA binding"/>
    <property type="evidence" value="ECO:0007669"/>
    <property type="project" value="InterPro"/>
</dbReference>